<name>A0AAV9VJX9_9PEZI</name>
<protein>
    <recommendedName>
        <fullName evidence="2">RBR-type E3 ubiquitin transferase</fullName>
        <ecNumber evidence="2">2.3.2.31</ecNumber>
    </recommendedName>
</protein>
<comment type="caution">
    <text evidence="11">The sequence shown here is derived from an EMBL/GenBank/DDBJ whole genome shotgun (WGS) entry which is preliminary data.</text>
</comment>
<feature type="domain" description="RING-type" evidence="10">
    <location>
        <begin position="167"/>
        <end position="358"/>
    </location>
</feature>
<dbReference type="AlphaFoldDB" id="A0AAV9VJX9"/>
<dbReference type="GO" id="GO:0016567">
    <property type="term" value="P:protein ubiquitination"/>
    <property type="evidence" value="ECO:0007669"/>
    <property type="project" value="InterPro"/>
</dbReference>
<dbReference type="PROSITE" id="PS51873">
    <property type="entry name" value="TRIAD"/>
    <property type="match status" value="1"/>
</dbReference>
<dbReference type="InterPro" id="IPR013083">
    <property type="entry name" value="Znf_RING/FYVE/PHD"/>
</dbReference>
<dbReference type="CDD" id="cd22584">
    <property type="entry name" value="Rcat_RBR_unk"/>
    <property type="match status" value="1"/>
</dbReference>
<feature type="compositionally biased region" description="Basic and acidic residues" evidence="9">
    <location>
        <begin position="16"/>
        <end position="30"/>
    </location>
</feature>
<evidence type="ECO:0000256" key="1">
    <source>
        <dbReference type="ARBA" id="ARBA00001798"/>
    </source>
</evidence>
<dbReference type="InterPro" id="IPR031127">
    <property type="entry name" value="E3_UB_ligase_RBR"/>
</dbReference>
<evidence type="ECO:0000256" key="7">
    <source>
        <dbReference type="ARBA" id="ARBA00022786"/>
    </source>
</evidence>
<evidence type="ECO:0000259" key="10">
    <source>
        <dbReference type="PROSITE" id="PS51873"/>
    </source>
</evidence>
<evidence type="ECO:0000256" key="2">
    <source>
        <dbReference type="ARBA" id="ARBA00012251"/>
    </source>
</evidence>
<dbReference type="Proteomes" id="UP001373714">
    <property type="component" value="Unassembled WGS sequence"/>
</dbReference>
<reference evidence="11 12" key="1">
    <citation type="submission" date="2019-10" db="EMBL/GenBank/DDBJ databases">
        <authorList>
            <person name="Palmer J.M."/>
        </authorList>
    </citation>
    <scope>NUCLEOTIDE SEQUENCE [LARGE SCALE GENOMIC DNA]</scope>
    <source>
        <strain evidence="11 12">TWF730</strain>
    </source>
</reference>
<evidence type="ECO:0000256" key="8">
    <source>
        <dbReference type="ARBA" id="ARBA00022833"/>
    </source>
</evidence>
<dbReference type="SUPFAM" id="SSF57850">
    <property type="entry name" value="RING/U-box"/>
    <property type="match status" value="2"/>
</dbReference>
<keyword evidence="3" id="KW-0808">Transferase</keyword>
<evidence type="ECO:0000256" key="9">
    <source>
        <dbReference type="SAM" id="MobiDB-lite"/>
    </source>
</evidence>
<feature type="region of interest" description="Disordered" evidence="9">
    <location>
        <begin position="1"/>
        <end position="90"/>
    </location>
</feature>
<dbReference type="InterPro" id="IPR002867">
    <property type="entry name" value="IBR_dom"/>
</dbReference>
<dbReference type="GO" id="GO:0061630">
    <property type="term" value="F:ubiquitin protein ligase activity"/>
    <property type="evidence" value="ECO:0007669"/>
    <property type="project" value="UniProtKB-EC"/>
</dbReference>
<keyword evidence="4" id="KW-0479">Metal-binding</keyword>
<evidence type="ECO:0000256" key="5">
    <source>
        <dbReference type="ARBA" id="ARBA00022737"/>
    </source>
</evidence>
<sequence length="568" mass="64534">MEIIDLTNDYEFDEETASRRRLDRQKREWEPIVIDDSDDNESIPSLIHQTPPKAMVPATSTKSPKSPRLTPRNSNTKKISKSTGKKNTASVHSGWRAGIDFVDLESPSTPLTEREKKRLKKEAEEREIGDRIQKLAESVGWKQPHRSDDRKTRKNSTATPYLYKQERMMACDICGEKSFIFEITKLKCKHRHCSSCLQQNFLMVINDPSSWPAKCCKPLEQELALKWLSGDEFEKYLDVKKEKEQMSSTNCFKCRKPIPTVNIIGNSTAFCSECESVTCVHCAKAMHEGACLLDPETEKLLSMAQGKKWSKCPKCSNMVERNTGCNSMMCRCGMNFCYKCGREMRVCSSIRGGCNQIAFQSGMWQNQAPHQPMQTNPQMIESYRERSKREETQLHNQRELMARQNTEALAKQQVVSEIVALRAKLEHKPDKKSGNSPNSKNSSAVATPMEKRMASGIEGYRQKFPALIKAFEESKAHKTPPVKLPIVLDDTAKIPVPTPTPSQFAPLQQELQAPILPFPFLEAVENRELKDGDGISLWNPTPYLQFSNPLGNPLDFWNEDALGFNPYN</sequence>
<feature type="region of interest" description="Disordered" evidence="9">
    <location>
        <begin position="425"/>
        <end position="448"/>
    </location>
</feature>
<evidence type="ECO:0000256" key="3">
    <source>
        <dbReference type="ARBA" id="ARBA00022679"/>
    </source>
</evidence>
<feature type="region of interest" description="Disordered" evidence="9">
    <location>
        <begin position="106"/>
        <end position="155"/>
    </location>
</feature>
<dbReference type="GO" id="GO:0008270">
    <property type="term" value="F:zinc ion binding"/>
    <property type="evidence" value="ECO:0007669"/>
    <property type="project" value="UniProtKB-KW"/>
</dbReference>
<dbReference type="PANTHER" id="PTHR11685">
    <property type="entry name" value="RBR FAMILY RING FINGER AND IBR DOMAIN-CONTAINING"/>
    <property type="match status" value="1"/>
</dbReference>
<keyword evidence="12" id="KW-1185">Reference proteome</keyword>
<comment type="catalytic activity">
    <reaction evidence="1">
        <text>[E2 ubiquitin-conjugating enzyme]-S-ubiquitinyl-L-cysteine + [acceptor protein]-L-lysine = [E2 ubiquitin-conjugating enzyme]-L-cysteine + [acceptor protein]-N(6)-ubiquitinyl-L-lysine.</text>
        <dbReference type="EC" id="2.3.2.31"/>
    </reaction>
</comment>
<dbReference type="Pfam" id="PF01485">
    <property type="entry name" value="IBR"/>
    <property type="match status" value="1"/>
</dbReference>
<evidence type="ECO:0000313" key="12">
    <source>
        <dbReference type="Proteomes" id="UP001373714"/>
    </source>
</evidence>
<dbReference type="Gene3D" id="1.20.120.1750">
    <property type="match status" value="1"/>
</dbReference>
<feature type="compositionally biased region" description="Low complexity" evidence="9">
    <location>
        <begin position="434"/>
        <end position="443"/>
    </location>
</feature>
<keyword evidence="8" id="KW-0862">Zinc</keyword>
<keyword evidence="7" id="KW-0833">Ubl conjugation pathway</keyword>
<evidence type="ECO:0000256" key="4">
    <source>
        <dbReference type="ARBA" id="ARBA00022723"/>
    </source>
</evidence>
<proteinExistence type="predicted"/>
<gene>
    <name evidence="11" type="ORF">TWF730_005890</name>
</gene>
<feature type="compositionally biased region" description="Basic and acidic residues" evidence="9">
    <location>
        <begin position="112"/>
        <end position="134"/>
    </location>
</feature>
<dbReference type="Gene3D" id="3.30.40.10">
    <property type="entry name" value="Zinc/RING finger domain, C3HC4 (zinc finger)"/>
    <property type="match status" value="1"/>
</dbReference>
<accession>A0AAV9VJX9</accession>
<evidence type="ECO:0000313" key="11">
    <source>
        <dbReference type="EMBL" id="KAK6362194.1"/>
    </source>
</evidence>
<keyword evidence="5" id="KW-0677">Repeat</keyword>
<organism evidence="11 12">
    <name type="scientific">Orbilia blumenaviensis</name>
    <dbReference type="NCBI Taxonomy" id="1796055"/>
    <lineage>
        <taxon>Eukaryota</taxon>
        <taxon>Fungi</taxon>
        <taxon>Dikarya</taxon>
        <taxon>Ascomycota</taxon>
        <taxon>Pezizomycotina</taxon>
        <taxon>Orbiliomycetes</taxon>
        <taxon>Orbiliales</taxon>
        <taxon>Orbiliaceae</taxon>
        <taxon>Orbilia</taxon>
    </lineage>
</organism>
<evidence type="ECO:0000256" key="6">
    <source>
        <dbReference type="ARBA" id="ARBA00022771"/>
    </source>
</evidence>
<keyword evidence="6" id="KW-0863">Zinc-finger</keyword>
<dbReference type="EC" id="2.3.2.31" evidence="2"/>
<dbReference type="InterPro" id="IPR044066">
    <property type="entry name" value="TRIAD_supradom"/>
</dbReference>
<dbReference type="EMBL" id="JAVHNS010000002">
    <property type="protein sequence ID" value="KAK6362194.1"/>
    <property type="molecule type" value="Genomic_DNA"/>
</dbReference>